<accession>A0A919NBT8</accession>
<name>A0A919NBT8_9ACTN</name>
<gene>
    <name evidence="1" type="ORF">Asi03nite_53680</name>
</gene>
<dbReference type="AlphaFoldDB" id="A0A919NBT8"/>
<sequence length="56" mass="5809">MFGGAAARRQSARAGVVEVARLPEIRDAGAFVAFGADRSDKLMYALDLCGLTAPPA</sequence>
<evidence type="ECO:0000313" key="1">
    <source>
        <dbReference type="EMBL" id="GIF07830.1"/>
    </source>
</evidence>
<keyword evidence="2" id="KW-1185">Reference proteome</keyword>
<reference evidence="1" key="1">
    <citation type="submission" date="2021-01" db="EMBL/GenBank/DDBJ databases">
        <title>Whole genome shotgun sequence of Actinoplanes siamensis NBRC 109076.</title>
        <authorList>
            <person name="Komaki H."/>
            <person name="Tamura T."/>
        </authorList>
    </citation>
    <scope>NUCLEOTIDE SEQUENCE</scope>
    <source>
        <strain evidence="1">NBRC 109076</strain>
    </source>
</reference>
<evidence type="ECO:0000313" key="2">
    <source>
        <dbReference type="Proteomes" id="UP000629619"/>
    </source>
</evidence>
<dbReference type="Proteomes" id="UP000629619">
    <property type="component" value="Unassembled WGS sequence"/>
</dbReference>
<comment type="caution">
    <text evidence="1">The sequence shown here is derived from an EMBL/GenBank/DDBJ whole genome shotgun (WGS) entry which is preliminary data.</text>
</comment>
<dbReference type="EMBL" id="BOMW01000054">
    <property type="protein sequence ID" value="GIF07830.1"/>
    <property type="molecule type" value="Genomic_DNA"/>
</dbReference>
<protein>
    <submittedName>
        <fullName evidence="1">Uncharacterized protein</fullName>
    </submittedName>
</protein>
<organism evidence="1 2">
    <name type="scientific">Actinoplanes siamensis</name>
    <dbReference type="NCBI Taxonomy" id="1223317"/>
    <lineage>
        <taxon>Bacteria</taxon>
        <taxon>Bacillati</taxon>
        <taxon>Actinomycetota</taxon>
        <taxon>Actinomycetes</taxon>
        <taxon>Micromonosporales</taxon>
        <taxon>Micromonosporaceae</taxon>
        <taxon>Actinoplanes</taxon>
    </lineage>
</organism>
<proteinExistence type="predicted"/>